<organism evidence="2 3">
    <name type="scientific">Nocardiopsis changdeensis</name>
    <dbReference type="NCBI Taxonomy" id="2831969"/>
    <lineage>
        <taxon>Bacteria</taxon>
        <taxon>Bacillati</taxon>
        <taxon>Actinomycetota</taxon>
        <taxon>Actinomycetes</taxon>
        <taxon>Streptosporangiales</taxon>
        <taxon>Nocardiopsidaceae</taxon>
        <taxon>Nocardiopsis</taxon>
    </lineage>
</organism>
<dbReference type="PANTHER" id="PTHR37539">
    <property type="entry name" value="SECRETED PROTEIN-RELATED"/>
    <property type="match status" value="1"/>
</dbReference>
<feature type="compositionally biased region" description="Low complexity" evidence="1">
    <location>
        <begin position="404"/>
        <end position="415"/>
    </location>
</feature>
<proteinExistence type="predicted"/>
<evidence type="ECO:0000313" key="3">
    <source>
        <dbReference type="Proteomes" id="UP000676079"/>
    </source>
</evidence>
<gene>
    <name evidence="2" type="ORF">KGD84_13785</name>
</gene>
<dbReference type="Proteomes" id="UP000676079">
    <property type="component" value="Chromosome"/>
</dbReference>
<keyword evidence="3" id="KW-1185">Reference proteome</keyword>
<protein>
    <submittedName>
        <fullName evidence="2">DUF2236 domain-containing protein</fullName>
    </submittedName>
</protein>
<name>A0ABX8BSL4_9ACTN</name>
<dbReference type="InterPro" id="IPR037473">
    <property type="entry name" value="Lcp-like"/>
</dbReference>
<reference evidence="2 3" key="1">
    <citation type="submission" date="2021-05" db="EMBL/GenBank/DDBJ databases">
        <title>Direct Submission.</title>
        <authorList>
            <person name="Li K."/>
            <person name="Gao J."/>
        </authorList>
    </citation>
    <scope>NUCLEOTIDE SEQUENCE [LARGE SCALE GENOMIC DNA]</scope>
    <source>
        <strain evidence="2 3">Mg02</strain>
    </source>
</reference>
<accession>A0ABX8BSL4</accession>
<dbReference type="PANTHER" id="PTHR37539:SF1">
    <property type="entry name" value="ER-BOUND OXYGENASE MPAB_MPAB'_RUBBER OXYGENASE CATALYTIC DOMAIN-CONTAINING PROTEIN"/>
    <property type="match status" value="1"/>
</dbReference>
<feature type="region of interest" description="Disordered" evidence="1">
    <location>
        <begin position="404"/>
        <end position="435"/>
    </location>
</feature>
<feature type="compositionally biased region" description="Basic and acidic residues" evidence="1">
    <location>
        <begin position="416"/>
        <end position="435"/>
    </location>
</feature>
<sequence>MPTSSLDTCQILFNLTGVRPCRVPQEDPVHESTATTPWPVGRGSRDRVAARFGAGRADLAHLALTTGDPLADAVADEIAAGGRRVRAALQEGITRGLASLADPPPAVAALLADTETPPDGADDALLDRGSLSAFDAPQAARIIALTAGSLVRTYESPSIAEVLKLSGRLLDAVPRRLEDTGRWYLTALLPGSLRPGEAGYTATLQVRVLHAHMRAMARRRGYDEAALGVPINQVDLVRTWMDFTLTSHNALDAMGYHSSAADRADQYRYWHHVAHLLGIDPRLLDGVRDQESARETDDLLQAVTGPLGPDSAALAEATLRSTAATLDEVASIPGAVGLPALCALARRFHGDARADALGLPRAAVAGAVLDAAAALNRVRGRRLLRDPRRLGAVRARNVAATRAHLARAARPATHARGGDPDRPVPAEHRTGEERP</sequence>
<dbReference type="EMBL" id="CP074133">
    <property type="protein sequence ID" value="QUX25230.1"/>
    <property type="molecule type" value="Genomic_DNA"/>
</dbReference>
<evidence type="ECO:0000313" key="2">
    <source>
        <dbReference type="EMBL" id="QUX25230.1"/>
    </source>
</evidence>
<evidence type="ECO:0000256" key="1">
    <source>
        <dbReference type="SAM" id="MobiDB-lite"/>
    </source>
</evidence>